<proteinExistence type="predicted"/>
<evidence type="ECO:0000256" key="1">
    <source>
        <dbReference type="SAM" id="MobiDB-lite"/>
    </source>
</evidence>
<protein>
    <submittedName>
        <fullName evidence="2 4">Uncharacterized protein</fullName>
    </submittedName>
</protein>
<organism evidence="4">
    <name type="scientific">Echinostoma caproni</name>
    <dbReference type="NCBI Taxonomy" id="27848"/>
    <lineage>
        <taxon>Eukaryota</taxon>
        <taxon>Metazoa</taxon>
        <taxon>Spiralia</taxon>
        <taxon>Lophotrochozoa</taxon>
        <taxon>Platyhelminthes</taxon>
        <taxon>Trematoda</taxon>
        <taxon>Digenea</taxon>
        <taxon>Plagiorchiida</taxon>
        <taxon>Echinostomata</taxon>
        <taxon>Echinostomatoidea</taxon>
        <taxon>Echinostomatidae</taxon>
        <taxon>Echinostoma</taxon>
    </lineage>
</organism>
<dbReference type="WBParaSite" id="ECPE_0001379601-mRNA-1">
    <property type="protein sequence ID" value="ECPE_0001379601-mRNA-1"/>
    <property type="gene ID" value="ECPE_0001379601"/>
</dbReference>
<feature type="region of interest" description="Disordered" evidence="1">
    <location>
        <begin position="1"/>
        <end position="27"/>
    </location>
</feature>
<dbReference type="EMBL" id="UZAN01055874">
    <property type="protein sequence ID" value="VDP91028.1"/>
    <property type="molecule type" value="Genomic_DNA"/>
</dbReference>
<name>A0A183B3H1_9TREM</name>
<sequence>MDVDQRTDAELKSEEPQEPKDDVTDISEVPSMQNFEQTEHKNTVEFLTDFKGTNIEFKEITLGGRDRMSMVMEEDEDFDANNHPSSEELDAMLMRNSVLVEDSDTMDDLCSLGLMVEDIIVSRPHSVVLYMLWEL</sequence>
<gene>
    <name evidence="2" type="ORF">ECPE_LOCUS13756</name>
</gene>
<dbReference type="Proteomes" id="UP000272942">
    <property type="component" value="Unassembled WGS sequence"/>
</dbReference>
<reference evidence="4" key="1">
    <citation type="submission" date="2016-06" db="UniProtKB">
        <authorList>
            <consortium name="WormBaseParasite"/>
        </authorList>
    </citation>
    <scope>IDENTIFICATION</scope>
</reference>
<accession>A0A183B3H1</accession>
<keyword evidence="3" id="KW-1185">Reference proteome</keyword>
<dbReference type="OrthoDB" id="10489659at2759"/>
<evidence type="ECO:0000313" key="2">
    <source>
        <dbReference type="EMBL" id="VDP91028.1"/>
    </source>
</evidence>
<feature type="compositionally biased region" description="Basic and acidic residues" evidence="1">
    <location>
        <begin position="1"/>
        <end position="23"/>
    </location>
</feature>
<evidence type="ECO:0000313" key="4">
    <source>
        <dbReference type="WBParaSite" id="ECPE_0001379601-mRNA-1"/>
    </source>
</evidence>
<reference evidence="2 3" key="2">
    <citation type="submission" date="2018-11" db="EMBL/GenBank/DDBJ databases">
        <authorList>
            <consortium name="Pathogen Informatics"/>
        </authorList>
    </citation>
    <scope>NUCLEOTIDE SEQUENCE [LARGE SCALE GENOMIC DNA]</scope>
    <source>
        <strain evidence="2 3">Egypt</strain>
    </source>
</reference>
<dbReference type="AlphaFoldDB" id="A0A183B3H1"/>
<evidence type="ECO:0000313" key="3">
    <source>
        <dbReference type="Proteomes" id="UP000272942"/>
    </source>
</evidence>